<gene>
    <name evidence="2" type="ORF">ASIM_LOCUS19501</name>
</gene>
<evidence type="ECO:0000313" key="3">
    <source>
        <dbReference type="Proteomes" id="UP000267096"/>
    </source>
</evidence>
<feature type="domain" description="DAGKc" evidence="1">
    <location>
        <begin position="34"/>
        <end position="110"/>
    </location>
</feature>
<proteinExistence type="predicted"/>
<dbReference type="InterPro" id="IPR037607">
    <property type="entry name" value="DGK"/>
</dbReference>
<dbReference type="GO" id="GO:0007165">
    <property type="term" value="P:signal transduction"/>
    <property type="evidence" value="ECO:0007669"/>
    <property type="project" value="InterPro"/>
</dbReference>
<dbReference type="SUPFAM" id="SSF111331">
    <property type="entry name" value="NAD kinase/diacylglycerol kinase-like"/>
    <property type="match status" value="1"/>
</dbReference>
<dbReference type="Proteomes" id="UP000267096">
    <property type="component" value="Unassembled WGS sequence"/>
</dbReference>
<dbReference type="InterPro" id="IPR016064">
    <property type="entry name" value="NAD/diacylglycerol_kinase_sf"/>
</dbReference>
<organism evidence="2 3">
    <name type="scientific">Anisakis simplex</name>
    <name type="common">Herring worm</name>
    <dbReference type="NCBI Taxonomy" id="6269"/>
    <lineage>
        <taxon>Eukaryota</taxon>
        <taxon>Metazoa</taxon>
        <taxon>Ecdysozoa</taxon>
        <taxon>Nematoda</taxon>
        <taxon>Chromadorea</taxon>
        <taxon>Rhabditida</taxon>
        <taxon>Spirurina</taxon>
        <taxon>Ascaridomorpha</taxon>
        <taxon>Ascaridoidea</taxon>
        <taxon>Anisakidae</taxon>
        <taxon>Anisakis</taxon>
        <taxon>Anisakis simplex complex</taxon>
    </lineage>
</organism>
<dbReference type="GO" id="GO:0004143">
    <property type="term" value="F:ATP-dependent diacylglycerol kinase activity"/>
    <property type="evidence" value="ECO:0007669"/>
    <property type="project" value="InterPro"/>
</dbReference>
<evidence type="ECO:0000259" key="1">
    <source>
        <dbReference type="PROSITE" id="PS50146"/>
    </source>
</evidence>
<accession>A0A3P6SR29</accession>
<dbReference type="PANTHER" id="PTHR11255">
    <property type="entry name" value="DIACYLGLYCEROL KINASE"/>
    <property type="match status" value="1"/>
</dbReference>
<name>A0A3P6SR29_ANISI</name>
<dbReference type="PROSITE" id="PS50146">
    <property type="entry name" value="DAGK"/>
    <property type="match status" value="1"/>
</dbReference>
<dbReference type="OrthoDB" id="242257at2759"/>
<dbReference type="SMART" id="SM00046">
    <property type="entry name" value="DAGKc"/>
    <property type="match status" value="1"/>
</dbReference>
<protein>
    <recommendedName>
        <fullName evidence="1">DAGKc domain-containing protein</fullName>
    </recommendedName>
</protein>
<dbReference type="EMBL" id="UYRR01037354">
    <property type="protein sequence ID" value="VDK70065.1"/>
    <property type="molecule type" value="Genomic_DNA"/>
</dbReference>
<dbReference type="InterPro" id="IPR001206">
    <property type="entry name" value="Diacylglycerol_kinase_cat_dom"/>
</dbReference>
<dbReference type="GO" id="GO:0005886">
    <property type="term" value="C:plasma membrane"/>
    <property type="evidence" value="ECO:0007669"/>
    <property type="project" value="TreeGrafter"/>
</dbReference>
<dbReference type="Gene3D" id="3.40.50.10330">
    <property type="entry name" value="Probable inorganic polyphosphate/atp-NAD kinase, domain 1"/>
    <property type="match status" value="1"/>
</dbReference>
<dbReference type="AlphaFoldDB" id="A0A3P6SR29"/>
<reference evidence="2 3" key="1">
    <citation type="submission" date="2018-11" db="EMBL/GenBank/DDBJ databases">
        <authorList>
            <consortium name="Pathogen Informatics"/>
        </authorList>
    </citation>
    <scope>NUCLEOTIDE SEQUENCE [LARGE SCALE GENOMIC DNA]</scope>
</reference>
<evidence type="ECO:0000313" key="2">
    <source>
        <dbReference type="EMBL" id="VDK70065.1"/>
    </source>
</evidence>
<dbReference type="InterPro" id="IPR017438">
    <property type="entry name" value="ATP-NAD_kinase_N"/>
</dbReference>
<dbReference type="Pfam" id="PF00781">
    <property type="entry name" value="DAGK_cat"/>
    <property type="match status" value="1"/>
</dbReference>
<keyword evidence="3" id="KW-1185">Reference proteome</keyword>
<dbReference type="PANTHER" id="PTHR11255:SF48">
    <property type="entry name" value="DIACYLGLYCEROL KINASE 1"/>
    <property type="match status" value="1"/>
</dbReference>
<sequence>MPPNKIVPVVLEEKSQNHLNSTTGHHLQVVGTSSNTRPLLVLINPKSGGKQGERIYRKFQYLLNPRQVFDLTKDGPEPGLQLFSTIANANVLVCGGDGTVGWVLDAMGQF</sequence>